<evidence type="ECO:0000256" key="1">
    <source>
        <dbReference type="ARBA" id="ARBA00004191"/>
    </source>
</evidence>
<name>A0A1A0H1Z9_9ASCO</name>
<comment type="caution">
    <text evidence="7">The sequence shown here is derived from an EMBL/GenBank/DDBJ whole genome shotgun (WGS) entry which is preliminary data.</text>
</comment>
<dbReference type="GeneID" id="30027422"/>
<evidence type="ECO:0000313" key="7">
    <source>
        <dbReference type="EMBL" id="OBA17983.1"/>
    </source>
</evidence>
<evidence type="ECO:0000256" key="5">
    <source>
        <dbReference type="ARBA" id="ARBA00023180"/>
    </source>
</evidence>
<keyword evidence="8" id="KW-1185">Reference proteome</keyword>
<dbReference type="AlphaFoldDB" id="A0A1A0H1Z9"/>
<gene>
    <name evidence="7" type="ORF">METBIDRAFT_13899</name>
</gene>
<dbReference type="GO" id="GO:0009277">
    <property type="term" value="C:fungal-type cell wall"/>
    <property type="evidence" value="ECO:0007669"/>
    <property type="project" value="UniProtKB-ARBA"/>
</dbReference>
<keyword evidence="2" id="KW-0134">Cell wall</keyword>
<dbReference type="InterPro" id="IPR021031">
    <property type="entry name" value="Hyphal-reg_cell_wall_N"/>
</dbReference>
<feature type="domain" description="Hyphally-regulated cell wall protein N-terminal" evidence="6">
    <location>
        <begin position="21"/>
        <end position="331"/>
    </location>
</feature>
<protein>
    <recommendedName>
        <fullName evidence="6">Hyphally-regulated cell wall protein N-terminal domain-containing protein</fullName>
    </recommendedName>
</protein>
<dbReference type="STRING" id="869754.A0A1A0H1Z9"/>
<accession>A0A1A0H1Z9</accession>
<keyword evidence="5" id="KW-0325">Glycoprotein</keyword>
<evidence type="ECO:0000256" key="2">
    <source>
        <dbReference type="ARBA" id="ARBA00022512"/>
    </source>
</evidence>
<comment type="subcellular location">
    <subcellularLocation>
        <location evidence="1">Secreted</location>
        <location evidence="1">Cell wall</location>
    </subcellularLocation>
</comment>
<evidence type="ECO:0000313" key="8">
    <source>
        <dbReference type="Proteomes" id="UP000092555"/>
    </source>
</evidence>
<dbReference type="EMBL" id="LXTC01000009">
    <property type="protein sequence ID" value="OBA17983.1"/>
    <property type="molecule type" value="Genomic_DNA"/>
</dbReference>
<dbReference type="RefSeq" id="XP_018709378.1">
    <property type="nucleotide sequence ID" value="XM_018854446.1"/>
</dbReference>
<evidence type="ECO:0000259" key="6">
    <source>
        <dbReference type="Pfam" id="PF11765"/>
    </source>
</evidence>
<keyword evidence="3" id="KW-0964">Secreted</keyword>
<sequence length="334" mass="37082">MAIMDDSGYIFEDKLETSSYLGFSEFMVAENVHFVALNSNGDHFNGVFDNRGEFYVKNTGKSRVNVEMTGNEFLNVGVFVLNSLEAEAVPQFRVKAKASFRNFGDMYVGVSGLKPWVSIIELSSESEWYNAGMIVIRRESDSRAPLRMDAQKLVRKPFTLAPDDEVVEMPPMVNSGSICLQNAHWENTAILFGEGCIMVGSGSFFSLVLRDSADIGFHQKIIMESDSKLEVSQFQSYENEPVILVSGFGRNNEIHIDKNTDGLAYCESSGRLVLGKSNELVIAFDIGRGYDLSSFNLASQTRKSILTYSGTVPSDSRQITCKCVSKFPDTPTVF</sequence>
<keyword evidence="4" id="KW-0732">Signal</keyword>
<dbReference type="Proteomes" id="UP000092555">
    <property type="component" value="Unassembled WGS sequence"/>
</dbReference>
<evidence type="ECO:0000256" key="4">
    <source>
        <dbReference type="ARBA" id="ARBA00022729"/>
    </source>
</evidence>
<evidence type="ECO:0000256" key="3">
    <source>
        <dbReference type="ARBA" id="ARBA00022525"/>
    </source>
</evidence>
<organism evidence="7 8">
    <name type="scientific">Metschnikowia bicuspidata var. bicuspidata NRRL YB-4993</name>
    <dbReference type="NCBI Taxonomy" id="869754"/>
    <lineage>
        <taxon>Eukaryota</taxon>
        <taxon>Fungi</taxon>
        <taxon>Dikarya</taxon>
        <taxon>Ascomycota</taxon>
        <taxon>Saccharomycotina</taxon>
        <taxon>Pichiomycetes</taxon>
        <taxon>Metschnikowiaceae</taxon>
        <taxon>Metschnikowia</taxon>
    </lineage>
</organism>
<dbReference type="Pfam" id="PF11765">
    <property type="entry name" value="Hyphal_reg_CWP"/>
    <property type="match status" value="1"/>
</dbReference>
<proteinExistence type="predicted"/>
<dbReference type="OrthoDB" id="4094394at2759"/>
<reference evidence="7 8" key="1">
    <citation type="submission" date="2016-05" db="EMBL/GenBank/DDBJ databases">
        <title>Comparative genomics of biotechnologically important yeasts.</title>
        <authorList>
            <consortium name="DOE Joint Genome Institute"/>
            <person name="Riley R."/>
            <person name="Haridas S."/>
            <person name="Wolfe K.H."/>
            <person name="Lopes M.R."/>
            <person name="Hittinger C.T."/>
            <person name="Goker M."/>
            <person name="Salamov A."/>
            <person name="Wisecaver J."/>
            <person name="Long T.M."/>
            <person name="Aerts A.L."/>
            <person name="Barry K."/>
            <person name="Choi C."/>
            <person name="Clum A."/>
            <person name="Coughlan A.Y."/>
            <person name="Deshpande S."/>
            <person name="Douglass A.P."/>
            <person name="Hanson S.J."/>
            <person name="Klenk H.-P."/>
            <person name="LaButti K."/>
            <person name="Lapidus A."/>
            <person name="Lindquist E."/>
            <person name="Lipzen A."/>
            <person name="Meier-kolthoff J.P."/>
            <person name="Ohm R.A."/>
            <person name="Otillar R.P."/>
            <person name="Pangilinan J."/>
            <person name="Peng Y."/>
            <person name="Rokas A."/>
            <person name="Rosa C.A."/>
            <person name="Scheuner C."/>
            <person name="Sibirny A.A."/>
            <person name="Slot J.C."/>
            <person name="Stielow J.B."/>
            <person name="Sun H."/>
            <person name="Kurtzman C.P."/>
            <person name="Blackwell M."/>
            <person name="Grigoriev I.V."/>
            <person name="Jeffries T.W."/>
        </authorList>
    </citation>
    <scope>NUCLEOTIDE SEQUENCE [LARGE SCALE GENOMIC DNA]</scope>
    <source>
        <strain evidence="7 8">NRRL YB-4993</strain>
    </source>
</reference>